<evidence type="ECO:0000313" key="2">
    <source>
        <dbReference type="Proteomes" id="UP001489719"/>
    </source>
</evidence>
<comment type="caution">
    <text evidence="1">The sequence shown here is derived from an EMBL/GenBank/DDBJ whole genome shotgun (WGS) entry which is preliminary data.</text>
</comment>
<accession>A0ACC3TL59</accession>
<keyword evidence="2" id="KW-1185">Reference proteome</keyword>
<dbReference type="EMBL" id="MU970099">
    <property type="protein sequence ID" value="KAK9321390.1"/>
    <property type="molecule type" value="Genomic_DNA"/>
</dbReference>
<evidence type="ECO:0000313" key="1">
    <source>
        <dbReference type="EMBL" id="KAK9321390.1"/>
    </source>
</evidence>
<dbReference type="Proteomes" id="UP001489719">
    <property type="component" value="Unassembled WGS sequence"/>
</dbReference>
<protein>
    <submittedName>
        <fullName evidence="1">Uncharacterized protein</fullName>
    </submittedName>
</protein>
<proteinExistence type="predicted"/>
<name>A0ACC3TL59_9ASCO</name>
<reference evidence="2" key="1">
    <citation type="journal article" date="2024" name="Front. Bioeng. Biotechnol.">
        <title>Genome-scale model development and genomic sequencing of the oleaginous clade Lipomyces.</title>
        <authorList>
            <person name="Czajka J.J."/>
            <person name="Han Y."/>
            <person name="Kim J."/>
            <person name="Mondo S.J."/>
            <person name="Hofstad B.A."/>
            <person name="Robles A."/>
            <person name="Haridas S."/>
            <person name="Riley R."/>
            <person name="LaButti K."/>
            <person name="Pangilinan J."/>
            <person name="Andreopoulos W."/>
            <person name="Lipzen A."/>
            <person name="Yan J."/>
            <person name="Wang M."/>
            <person name="Ng V."/>
            <person name="Grigoriev I.V."/>
            <person name="Spatafora J.W."/>
            <person name="Magnuson J.K."/>
            <person name="Baker S.E."/>
            <person name="Pomraning K.R."/>
        </authorList>
    </citation>
    <scope>NUCLEOTIDE SEQUENCE [LARGE SCALE GENOMIC DNA]</scope>
    <source>
        <strain evidence="2">CBS 10300</strain>
    </source>
</reference>
<sequence>MALNWPSLALSDEYAIRSQRDLTLNVSIDQLVNPAINLNSVLLEPLNYTSNTLTNIAAIIRRGVSRVFLDLYWNSQTSAWQLCPFIAEDNTSSNTSTAVNGTSSDGIDSGFSSSSETGIFLYNGRAYTCNTTITFSVFLSDVLKEQWIYHTDDNLSAQTIVLTMNLRSAKSAAALNAGDEGSVGTTVTQQATTSASSLRSESVTSTASRATVAASDFDNLATQIKNVLGEYVYTPVMLESDRSTNRTWNDTAVSSQGWPLLQDVLFKDFYRVLFSFGEIDVPSSEYDTRLDFDYIFSADDIPHSGNGALLYTSEFSSAELEAIPSPVCTISDGDDIGITSSGARVKPSWLIASDTSDSPFSAVAILQYMKCGYSPVLNATLGSSNEILQYLVSALESSRWSWKAGQPTEELEPVPTGGATSITGGSGEMRRCAALTDDGWSVENCFSKYLVACRVAKGPYNWTLSQKKVSYYDSISACTGNTTLSLPRTALQNTMLQTLRQSVAGPDPVWIDMNSIEQPNCWVSGGPGASCIYATSNRESIEVIVPTVAAIVVALLLALTLCSKLLGYKQVKARRKRRRIVKKFGEMEYDGVPVNNSIYVHNHAATDELIVF</sequence>
<organism evidence="1 2">
    <name type="scientific">Lipomyces orientalis</name>
    <dbReference type="NCBI Taxonomy" id="1233043"/>
    <lineage>
        <taxon>Eukaryota</taxon>
        <taxon>Fungi</taxon>
        <taxon>Dikarya</taxon>
        <taxon>Ascomycota</taxon>
        <taxon>Saccharomycotina</taxon>
        <taxon>Lipomycetes</taxon>
        <taxon>Lipomycetales</taxon>
        <taxon>Lipomycetaceae</taxon>
        <taxon>Lipomyces</taxon>
    </lineage>
</organism>
<gene>
    <name evidence="1" type="ORF">V1517DRAFT_173665</name>
</gene>